<sequence length="29" mass="3536">MYNINYIALNLKPENGLRKRARYIAMRRP</sequence>
<dbReference type="Proteomes" id="UP000015106">
    <property type="component" value="Chromosome 1"/>
</dbReference>
<name>A0A8R7P5K3_TRIUA</name>
<reference evidence="1" key="3">
    <citation type="submission" date="2022-06" db="UniProtKB">
        <authorList>
            <consortium name="EnsemblPlants"/>
        </authorList>
    </citation>
    <scope>IDENTIFICATION</scope>
</reference>
<evidence type="ECO:0000313" key="1">
    <source>
        <dbReference type="EnsemblPlants" id="TuG1812G0100004084.01.T01.cds431126"/>
    </source>
</evidence>
<dbReference type="EnsemblPlants" id="TuG1812G0100004084.01.T01">
    <property type="protein sequence ID" value="TuG1812G0100004084.01.T01.cds431126"/>
    <property type="gene ID" value="TuG1812G0100004084.01"/>
</dbReference>
<reference evidence="1" key="2">
    <citation type="submission" date="2018-03" db="EMBL/GenBank/DDBJ databases">
        <title>The Triticum urartu genome reveals the dynamic nature of wheat genome evolution.</title>
        <authorList>
            <person name="Ling H."/>
            <person name="Ma B."/>
            <person name="Shi X."/>
            <person name="Liu H."/>
            <person name="Dong L."/>
            <person name="Sun H."/>
            <person name="Cao Y."/>
            <person name="Gao Q."/>
            <person name="Zheng S."/>
            <person name="Li Y."/>
            <person name="Yu Y."/>
            <person name="Du H."/>
            <person name="Qi M."/>
            <person name="Li Y."/>
            <person name="Yu H."/>
            <person name="Cui Y."/>
            <person name="Wang N."/>
            <person name="Chen C."/>
            <person name="Wu H."/>
            <person name="Zhao Y."/>
            <person name="Zhang J."/>
            <person name="Li Y."/>
            <person name="Zhou W."/>
            <person name="Zhang B."/>
            <person name="Hu W."/>
            <person name="Eijk M."/>
            <person name="Tang J."/>
            <person name="Witsenboer H."/>
            <person name="Zhao S."/>
            <person name="Li Z."/>
            <person name="Zhang A."/>
            <person name="Wang D."/>
            <person name="Liang C."/>
        </authorList>
    </citation>
    <scope>NUCLEOTIDE SEQUENCE [LARGE SCALE GENOMIC DNA]</scope>
    <source>
        <strain evidence="1">cv. G1812</strain>
    </source>
</reference>
<evidence type="ECO:0000313" key="2">
    <source>
        <dbReference type="Proteomes" id="UP000015106"/>
    </source>
</evidence>
<dbReference type="AlphaFoldDB" id="A0A8R7P5K3"/>
<dbReference type="Gramene" id="TuG1812G0100004084.01.T01">
    <property type="protein sequence ID" value="TuG1812G0100004084.01.T01.cds431126"/>
    <property type="gene ID" value="TuG1812G0100004084.01"/>
</dbReference>
<accession>A0A8R7P5K3</accession>
<proteinExistence type="predicted"/>
<protein>
    <submittedName>
        <fullName evidence="1">Uncharacterized protein</fullName>
    </submittedName>
</protein>
<reference evidence="2" key="1">
    <citation type="journal article" date="2013" name="Nature">
        <title>Draft genome of the wheat A-genome progenitor Triticum urartu.</title>
        <authorList>
            <person name="Ling H.Q."/>
            <person name="Zhao S."/>
            <person name="Liu D."/>
            <person name="Wang J."/>
            <person name="Sun H."/>
            <person name="Zhang C."/>
            <person name="Fan H."/>
            <person name="Li D."/>
            <person name="Dong L."/>
            <person name="Tao Y."/>
            <person name="Gao C."/>
            <person name="Wu H."/>
            <person name="Li Y."/>
            <person name="Cui Y."/>
            <person name="Guo X."/>
            <person name="Zheng S."/>
            <person name="Wang B."/>
            <person name="Yu K."/>
            <person name="Liang Q."/>
            <person name="Yang W."/>
            <person name="Lou X."/>
            <person name="Chen J."/>
            <person name="Feng M."/>
            <person name="Jian J."/>
            <person name="Zhang X."/>
            <person name="Luo G."/>
            <person name="Jiang Y."/>
            <person name="Liu J."/>
            <person name="Wang Z."/>
            <person name="Sha Y."/>
            <person name="Zhang B."/>
            <person name="Wu H."/>
            <person name="Tang D."/>
            <person name="Shen Q."/>
            <person name="Xue P."/>
            <person name="Zou S."/>
            <person name="Wang X."/>
            <person name="Liu X."/>
            <person name="Wang F."/>
            <person name="Yang Y."/>
            <person name="An X."/>
            <person name="Dong Z."/>
            <person name="Zhang K."/>
            <person name="Zhang X."/>
            <person name="Luo M.C."/>
            <person name="Dvorak J."/>
            <person name="Tong Y."/>
            <person name="Wang J."/>
            <person name="Yang H."/>
            <person name="Li Z."/>
            <person name="Wang D."/>
            <person name="Zhang A."/>
            <person name="Wang J."/>
        </authorList>
    </citation>
    <scope>NUCLEOTIDE SEQUENCE</scope>
    <source>
        <strain evidence="2">cv. G1812</strain>
    </source>
</reference>
<keyword evidence="2" id="KW-1185">Reference proteome</keyword>
<organism evidence="1 2">
    <name type="scientific">Triticum urartu</name>
    <name type="common">Red wild einkorn</name>
    <name type="synonym">Crithodium urartu</name>
    <dbReference type="NCBI Taxonomy" id="4572"/>
    <lineage>
        <taxon>Eukaryota</taxon>
        <taxon>Viridiplantae</taxon>
        <taxon>Streptophyta</taxon>
        <taxon>Embryophyta</taxon>
        <taxon>Tracheophyta</taxon>
        <taxon>Spermatophyta</taxon>
        <taxon>Magnoliopsida</taxon>
        <taxon>Liliopsida</taxon>
        <taxon>Poales</taxon>
        <taxon>Poaceae</taxon>
        <taxon>BOP clade</taxon>
        <taxon>Pooideae</taxon>
        <taxon>Triticodae</taxon>
        <taxon>Triticeae</taxon>
        <taxon>Triticinae</taxon>
        <taxon>Triticum</taxon>
    </lineage>
</organism>